<sequence>MNRRDALKSGLAMGLMGEAARPPAAAGDAAADMTNRELEMLQLSTLLYYLRETNPDNGMVRDKTQPGAAVSIAAVGMALATIPVVVERKVLIREFAAKLARKRLQYLLECPQGPGPDASGYKGFFYHSLDIETGRRVWNRELSTIDSAFLFAGAPDGRHLFRPRHRPRGRGPALRRRALSTGRLGLGPRRRGDAEPRLIPGGGFTPHRWRGFDEGLLLDLLGLGSPTHPLPPESYRAYCNTYEWKALYGRELLYSGPLFTHQFSHLRIDFRGIRDDFMRTRDSDHSENSRRATFVQQEYAVHNPMGFAGYGKDCWGFTACDGPGPARRVVKGVEREFFDYIARGAPFGPDDGTVAPWVVVASLPFAPEIVIPTIRRFGEMELEMTNPYGFKPSFDVSFAVPESPTGRWVTPYQFGIDQGPVILMIENYRTGLFWKLMRRCPPACAAPASRAAGSSLGRRGRAGGGAGIPTPRRILGWIDQPSWRL</sequence>
<accession>A0A5B9WE73</accession>
<keyword evidence="2" id="KW-0812">Transmembrane</keyword>
<dbReference type="Gene3D" id="1.50.10.140">
    <property type="match status" value="2"/>
</dbReference>
<gene>
    <name evidence="4" type="ORF">OJF2_75560</name>
</gene>
<evidence type="ECO:0000313" key="4">
    <source>
        <dbReference type="EMBL" id="QEH38946.1"/>
    </source>
</evidence>
<evidence type="ECO:0000256" key="2">
    <source>
        <dbReference type="SAM" id="Phobius"/>
    </source>
</evidence>
<dbReference type="Proteomes" id="UP000324233">
    <property type="component" value="Chromosome"/>
</dbReference>
<dbReference type="EMBL" id="CP042997">
    <property type="protein sequence ID" value="QEH38946.1"/>
    <property type="molecule type" value="Genomic_DNA"/>
</dbReference>
<keyword evidence="2" id="KW-1133">Transmembrane helix</keyword>
<dbReference type="AlphaFoldDB" id="A0A5B9WE73"/>
<keyword evidence="5" id="KW-1185">Reference proteome</keyword>
<evidence type="ECO:0000313" key="5">
    <source>
        <dbReference type="Proteomes" id="UP000324233"/>
    </source>
</evidence>
<reference evidence="4 5" key="1">
    <citation type="submission" date="2019-08" db="EMBL/GenBank/DDBJ databases">
        <title>Deep-cultivation of Planctomycetes and their phenomic and genomic characterization uncovers novel biology.</title>
        <authorList>
            <person name="Wiegand S."/>
            <person name="Jogler M."/>
            <person name="Boedeker C."/>
            <person name="Pinto D."/>
            <person name="Vollmers J."/>
            <person name="Rivas-Marin E."/>
            <person name="Kohn T."/>
            <person name="Peeters S.H."/>
            <person name="Heuer A."/>
            <person name="Rast P."/>
            <person name="Oberbeckmann S."/>
            <person name="Bunk B."/>
            <person name="Jeske O."/>
            <person name="Meyerdierks A."/>
            <person name="Storesund J.E."/>
            <person name="Kallscheuer N."/>
            <person name="Luecker S."/>
            <person name="Lage O.M."/>
            <person name="Pohl T."/>
            <person name="Merkel B.J."/>
            <person name="Hornburger P."/>
            <person name="Mueller R.-W."/>
            <person name="Bruemmer F."/>
            <person name="Labrenz M."/>
            <person name="Spormann A.M."/>
            <person name="Op den Camp H."/>
            <person name="Overmann J."/>
            <person name="Amann R."/>
            <person name="Jetten M.S.M."/>
            <person name="Mascher T."/>
            <person name="Medema M.H."/>
            <person name="Devos D.P."/>
            <person name="Kaster A.-K."/>
            <person name="Ovreas L."/>
            <person name="Rohde M."/>
            <person name="Galperin M.Y."/>
            <person name="Jogler C."/>
        </authorList>
    </citation>
    <scope>NUCLEOTIDE SEQUENCE [LARGE SCALE GENOMIC DNA]</scope>
    <source>
        <strain evidence="4 5">OJF2</strain>
    </source>
</reference>
<feature type="domain" description="Glycoamylase-like" evidence="3">
    <location>
        <begin position="207"/>
        <end position="441"/>
    </location>
</feature>
<protein>
    <recommendedName>
        <fullName evidence="3">Glycoamylase-like domain-containing protein</fullName>
    </recommendedName>
</protein>
<proteinExistence type="predicted"/>
<evidence type="ECO:0000259" key="3">
    <source>
        <dbReference type="Pfam" id="PF10091"/>
    </source>
</evidence>
<keyword evidence="2" id="KW-0472">Membrane</keyword>
<organism evidence="4 5">
    <name type="scientific">Aquisphaera giovannonii</name>
    <dbReference type="NCBI Taxonomy" id="406548"/>
    <lineage>
        <taxon>Bacteria</taxon>
        <taxon>Pseudomonadati</taxon>
        <taxon>Planctomycetota</taxon>
        <taxon>Planctomycetia</taxon>
        <taxon>Isosphaerales</taxon>
        <taxon>Isosphaeraceae</taxon>
        <taxon>Aquisphaera</taxon>
    </lineage>
</organism>
<dbReference type="KEGG" id="agv:OJF2_75560"/>
<name>A0A5B9WE73_9BACT</name>
<evidence type="ECO:0000256" key="1">
    <source>
        <dbReference type="SAM" id="MobiDB-lite"/>
    </source>
</evidence>
<feature type="compositionally biased region" description="Low complexity" evidence="1">
    <location>
        <begin position="446"/>
        <end position="457"/>
    </location>
</feature>
<dbReference type="InterPro" id="IPR019282">
    <property type="entry name" value="Glycoamylase-like_cons_dom"/>
</dbReference>
<feature type="region of interest" description="Disordered" evidence="1">
    <location>
        <begin position="446"/>
        <end position="467"/>
    </location>
</feature>
<feature type="transmembrane region" description="Helical" evidence="2">
    <location>
        <begin position="67"/>
        <end position="86"/>
    </location>
</feature>
<dbReference type="Pfam" id="PF10091">
    <property type="entry name" value="Glycoamylase"/>
    <property type="match status" value="1"/>
</dbReference>